<evidence type="ECO:0000259" key="7">
    <source>
        <dbReference type="PROSITE" id="PS50059"/>
    </source>
</evidence>
<keyword evidence="9" id="KW-1185">Reference proteome</keyword>
<dbReference type="Gene3D" id="3.10.50.40">
    <property type="match status" value="1"/>
</dbReference>
<dbReference type="Proteomes" id="UP000187283">
    <property type="component" value="Unassembled WGS sequence"/>
</dbReference>
<evidence type="ECO:0000313" key="9">
    <source>
        <dbReference type="Proteomes" id="UP000187283"/>
    </source>
</evidence>
<dbReference type="OrthoDB" id="1902587at2759"/>
<proteinExistence type="predicted"/>
<evidence type="ECO:0000256" key="1">
    <source>
        <dbReference type="ARBA" id="ARBA00000971"/>
    </source>
</evidence>
<keyword evidence="4 5" id="KW-0413">Isomerase</keyword>
<dbReference type="STRING" id="133412.A0A1R1WY03"/>
<evidence type="ECO:0000256" key="6">
    <source>
        <dbReference type="SAM" id="SignalP"/>
    </source>
</evidence>
<keyword evidence="3 5" id="KW-0697">Rotamase</keyword>
<dbReference type="Pfam" id="PF00254">
    <property type="entry name" value="FKBP_C"/>
    <property type="match status" value="1"/>
</dbReference>
<dbReference type="GO" id="GO:0003755">
    <property type="term" value="F:peptidyl-prolyl cis-trans isomerase activity"/>
    <property type="evidence" value="ECO:0007669"/>
    <property type="project" value="UniProtKB-KW"/>
</dbReference>
<protein>
    <recommendedName>
        <fullName evidence="2 5">peptidylprolyl isomerase</fullName>
        <ecNumber evidence="2 5">5.2.1.8</ecNumber>
    </recommendedName>
</protein>
<dbReference type="PANTHER" id="PTHR45779">
    <property type="entry name" value="PEPTIDYLPROLYL ISOMERASE"/>
    <property type="match status" value="1"/>
</dbReference>
<evidence type="ECO:0000256" key="3">
    <source>
        <dbReference type="ARBA" id="ARBA00023110"/>
    </source>
</evidence>
<dbReference type="PROSITE" id="PS50059">
    <property type="entry name" value="FKBP_PPIASE"/>
    <property type="match status" value="1"/>
</dbReference>
<dbReference type="AlphaFoldDB" id="A0A1R1WY03"/>
<dbReference type="GO" id="GO:0005783">
    <property type="term" value="C:endoplasmic reticulum"/>
    <property type="evidence" value="ECO:0007669"/>
    <property type="project" value="TreeGrafter"/>
</dbReference>
<feature type="domain" description="PPIase FKBP-type" evidence="7">
    <location>
        <begin position="47"/>
        <end position="136"/>
    </location>
</feature>
<dbReference type="FunFam" id="3.10.50.40:FF:000006">
    <property type="entry name" value="Peptidyl-prolyl cis-trans isomerase"/>
    <property type="match status" value="1"/>
</dbReference>
<feature type="signal peptide" evidence="6">
    <location>
        <begin position="1"/>
        <end position="24"/>
    </location>
</feature>
<dbReference type="PANTHER" id="PTHR45779:SF7">
    <property type="entry name" value="PEPTIDYLPROLYL ISOMERASE"/>
    <property type="match status" value="1"/>
</dbReference>
<keyword evidence="6" id="KW-0732">Signal</keyword>
<comment type="caution">
    <text evidence="8">The sequence shown here is derived from an EMBL/GenBank/DDBJ whole genome shotgun (WGS) entry which is preliminary data.</text>
</comment>
<evidence type="ECO:0000256" key="5">
    <source>
        <dbReference type="PROSITE-ProRule" id="PRU00277"/>
    </source>
</evidence>
<reference evidence="8 9" key="1">
    <citation type="submission" date="2017-01" db="EMBL/GenBank/DDBJ databases">
        <authorList>
            <person name="Mah S.A."/>
            <person name="Swanson W.J."/>
            <person name="Moy G.W."/>
            <person name="Vacquier V.D."/>
        </authorList>
    </citation>
    <scope>NUCLEOTIDE SEQUENCE [LARGE SCALE GENOMIC DNA]</scope>
    <source>
        <strain evidence="8 9">GSMNP</strain>
    </source>
</reference>
<name>A0A1R1WY03_9FUNG</name>
<accession>A0A1R1WY03</accession>
<organism evidence="8 9">
    <name type="scientific">Smittium culicis</name>
    <dbReference type="NCBI Taxonomy" id="133412"/>
    <lineage>
        <taxon>Eukaryota</taxon>
        <taxon>Fungi</taxon>
        <taxon>Fungi incertae sedis</taxon>
        <taxon>Zoopagomycota</taxon>
        <taxon>Kickxellomycotina</taxon>
        <taxon>Harpellomycetes</taxon>
        <taxon>Harpellales</taxon>
        <taxon>Legeriomycetaceae</taxon>
        <taxon>Smittium</taxon>
    </lineage>
</organism>
<feature type="chain" id="PRO_5012073933" description="peptidylprolyl isomerase" evidence="6">
    <location>
        <begin position="25"/>
        <end position="155"/>
    </location>
</feature>
<sequence length="155" mass="16875">MVTLGIKNLLAVAILALGITTATENEPKLGIDILRAVKDCKQVAKIGDEVHMHYSGKIEKTGVVYASSYKLKRPFSFSLGAGHVIKGWDQGTVGMCVGEKRLLTIPYELGFGKRGINHIVPPEATLIFTVELLGIGKNFNYQPSDEDSDNSKDEL</sequence>
<gene>
    <name evidence="8" type="ORF">AYI70_g12306</name>
</gene>
<dbReference type="SUPFAM" id="SSF54534">
    <property type="entry name" value="FKBP-like"/>
    <property type="match status" value="1"/>
</dbReference>
<dbReference type="InterPro" id="IPR001179">
    <property type="entry name" value="PPIase_FKBP_dom"/>
</dbReference>
<evidence type="ECO:0000256" key="2">
    <source>
        <dbReference type="ARBA" id="ARBA00013194"/>
    </source>
</evidence>
<dbReference type="EMBL" id="LSSN01006086">
    <property type="protein sequence ID" value="OMJ07269.1"/>
    <property type="molecule type" value="Genomic_DNA"/>
</dbReference>
<dbReference type="InterPro" id="IPR046357">
    <property type="entry name" value="PPIase_dom_sf"/>
</dbReference>
<evidence type="ECO:0000256" key="4">
    <source>
        <dbReference type="ARBA" id="ARBA00023235"/>
    </source>
</evidence>
<dbReference type="EC" id="5.2.1.8" evidence="2 5"/>
<comment type="catalytic activity">
    <reaction evidence="1 5">
        <text>[protein]-peptidylproline (omega=180) = [protein]-peptidylproline (omega=0)</text>
        <dbReference type="Rhea" id="RHEA:16237"/>
        <dbReference type="Rhea" id="RHEA-COMP:10747"/>
        <dbReference type="Rhea" id="RHEA-COMP:10748"/>
        <dbReference type="ChEBI" id="CHEBI:83833"/>
        <dbReference type="ChEBI" id="CHEBI:83834"/>
        <dbReference type="EC" id="5.2.1.8"/>
    </reaction>
</comment>
<dbReference type="InterPro" id="IPR044609">
    <property type="entry name" value="FKBP2/11"/>
</dbReference>
<evidence type="ECO:0000313" key="8">
    <source>
        <dbReference type="EMBL" id="OMJ07269.1"/>
    </source>
</evidence>